<keyword evidence="2" id="KW-1185">Reference proteome</keyword>
<name>A0ACC2L4E7_PERAE</name>
<protein>
    <submittedName>
        <fullName evidence="1">Uncharacterized protein</fullName>
    </submittedName>
</protein>
<sequence>MRVSAVAQVLVLLQWVLHPFYFRKEENEYGQMEYELGAPGRAYATLAANMAVSLKTGVPWVTCKQEDAPDPVINSCMVFTVITSLPTRITNPSYGQKLGVAERWIIHQLLHVSEFGSTAIDLYIKLLNLH</sequence>
<proteinExistence type="predicted"/>
<accession>A0ACC2L4E7</accession>
<dbReference type="Proteomes" id="UP001234297">
    <property type="component" value="Chromosome 6"/>
</dbReference>
<organism evidence="1 2">
    <name type="scientific">Persea americana</name>
    <name type="common">Avocado</name>
    <dbReference type="NCBI Taxonomy" id="3435"/>
    <lineage>
        <taxon>Eukaryota</taxon>
        <taxon>Viridiplantae</taxon>
        <taxon>Streptophyta</taxon>
        <taxon>Embryophyta</taxon>
        <taxon>Tracheophyta</taxon>
        <taxon>Spermatophyta</taxon>
        <taxon>Magnoliopsida</taxon>
        <taxon>Magnoliidae</taxon>
        <taxon>Laurales</taxon>
        <taxon>Lauraceae</taxon>
        <taxon>Persea</taxon>
    </lineage>
</organism>
<comment type="caution">
    <text evidence="1">The sequence shown here is derived from an EMBL/GenBank/DDBJ whole genome shotgun (WGS) entry which is preliminary data.</text>
</comment>
<gene>
    <name evidence="1" type="ORF">MRB53_021601</name>
</gene>
<dbReference type="EMBL" id="CM056814">
    <property type="protein sequence ID" value="KAJ8628294.1"/>
    <property type="molecule type" value="Genomic_DNA"/>
</dbReference>
<reference evidence="1 2" key="1">
    <citation type="journal article" date="2022" name="Hortic Res">
        <title>A haplotype resolved chromosomal level avocado genome allows analysis of novel avocado genes.</title>
        <authorList>
            <person name="Nath O."/>
            <person name="Fletcher S.J."/>
            <person name="Hayward A."/>
            <person name="Shaw L.M."/>
            <person name="Masouleh A.K."/>
            <person name="Furtado A."/>
            <person name="Henry R.J."/>
            <person name="Mitter N."/>
        </authorList>
    </citation>
    <scope>NUCLEOTIDE SEQUENCE [LARGE SCALE GENOMIC DNA]</scope>
    <source>
        <strain evidence="2">cv. Hass</strain>
    </source>
</reference>
<evidence type="ECO:0000313" key="2">
    <source>
        <dbReference type="Proteomes" id="UP001234297"/>
    </source>
</evidence>
<evidence type="ECO:0000313" key="1">
    <source>
        <dbReference type="EMBL" id="KAJ8628294.1"/>
    </source>
</evidence>